<dbReference type="SUPFAM" id="SSF57879">
    <property type="entry name" value="Zinc domain conserved in yeast copper-regulated transcription factors"/>
    <property type="match status" value="1"/>
</dbReference>
<evidence type="ECO:0000259" key="9">
    <source>
        <dbReference type="PROSITE" id="PS50073"/>
    </source>
</evidence>
<dbReference type="Gene3D" id="3.90.430.10">
    <property type="entry name" value="Copper fist DNA-binding domain"/>
    <property type="match status" value="1"/>
</dbReference>
<evidence type="ECO:0000256" key="6">
    <source>
        <dbReference type="ARBA" id="ARBA00023163"/>
    </source>
</evidence>
<dbReference type="OrthoDB" id="5600085at2759"/>
<dbReference type="GO" id="GO:0000981">
    <property type="term" value="F:DNA-binding transcription factor activity, RNA polymerase II-specific"/>
    <property type="evidence" value="ECO:0007669"/>
    <property type="project" value="TreeGrafter"/>
</dbReference>
<feature type="region of interest" description="Disordered" evidence="8">
    <location>
        <begin position="191"/>
        <end position="226"/>
    </location>
</feature>
<evidence type="ECO:0000313" key="11">
    <source>
        <dbReference type="Proteomes" id="UP000256964"/>
    </source>
</evidence>
<name>A0A371DFZ4_9APHY</name>
<evidence type="ECO:0000256" key="3">
    <source>
        <dbReference type="ARBA" id="ARBA00022833"/>
    </source>
</evidence>
<evidence type="ECO:0000256" key="4">
    <source>
        <dbReference type="ARBA" id="ARBA00023008"/>
    </source>
</evidence>
<protein>
    <recommendedName>
        <fullName evidence="9">Copper-fist domain-containing protein</fullName>
    </recommendedName>
</protein>
<sequence length="448" mass="46324">MVFVNDKKFACESCIKGHRSSSCQHADRPLFEVKKKGRPVSQCEKCRELRKTKRMHGKCNCASTSAAGSFAEGKPADGSATKAKARRFKPIAPALPNGLKDVGTLDADARATVSVNLCRCGGKDAAICTCGHERTAPKSLARSKTVIATDGLATLAQAAMFCCGSELPPTSHIPQEPPTSAAAPIDSASRKHTRSCCSSSPNSRPPSPKPKRSKHSSSHTASALPPLSLPHAHAAPIFPPVAPLASAISYDEPGCCCGRECACPGCTVHRGEEHAAKDVGDCTDGECRTCVDNEGGIALPEHVFAYSQGRGYASSSATIFPPNAGSSSKPAAAASGRDRKQSVSCIDAFFAAAAALPAPPPGRPTLLDPTNVLVYPRGVLAGDPETRSLFGLVELPKLQCNCPGGCGCPEGQCGCGDGCTGCGSSHAEEPEPQSEPEWNIQSVGSCSG</sequence>
<dbReference type="Pfam" id="PF00649">
    <property type="entry name" value="Copper-fist"/>
    <property type="match status" value="1"/>
</dbReference>
<keyword evidence="2" id="KW-0479">Metal-binding</keyword>
<feature type="region of interest" description="Disordered" evidence="8">
    <location>
        <begin position="423"/>
        <end position="448"/>
    </location>
</feature>
<accession>A0A371DFZ4</accession>
<comment type="subcellular location">
    <subcellularLocation>
        <location evidence="1">Nucleus</location>
    </subcellularLocation>
</comment>
<dbReference type="SMART" id="SM00412">
    <property type="entry name" value="Cu_FIST"/>
    <property type="match status" value="1"/>
</dbReference>
<dbReference type="GO" id="GO:0045944">
    <property type="term" value="P:positive regulation of transcription by RNA polymerase II"/>
    <property type="evidence" value="ECO:0007669"/>
    <property type="project" value="TreeGrafter"/>
</dbReference>
<keyword evidence="3" id="KW-0862">Zinc</keyword>
<evidence type="ECO:0000256" key="7">
    <source>
        <dbReference type="ARBA" id="ARBA00023242"/>
    </source>
</evidence>
<organism evidence="10 11">
    <name type="scientific">Lentinus brumalis</name>
    <dbReference type="NCBI Taxonomy" id="2498619"/>
    <lineage>
        <taxon>Eukaryota</taxon>
        <taxon>Fungi</taxon>
        <taxon>Dikarya</taxon>
        <taxon>Basidiomycota</taxon>
        <taxon>Agaricomycotina</taxon>
        <taxon>Agaricomycetes</taxon>
        <taxon>Polyporales</taxon>
        <taxon>Polyporaceae</taxon>
        <taxon>Lentinus</taxon>
    </lineage>
</organism>
<evidence type="ECO:0000256" key="2">
    <source>
        <dbReference type="ARBA" id="ARBA00022723"/>
    </source>
</evidence>
<feature type="domain" description="Copper-fist" evidence="9">
    <location>
        <begin position="1"/>
        <end position="40"/>
    </location>
</feature>
<proteinExistence type="predicted"/>
<dbReference type="PROSITE" id="PS50073">
    <property type="entry name" value="COPPER_FIST_2"/>
    <property type="match status" value="1"/>
</dbReference>
<dbReference type="EMBL" id="KZ857394">
    <property type="protein sequence ID" value="RDX51454.1"/>
    <property type="molecule type" value="Genomic_DNA"/>
</dbReference>
<evidence type="ECO:0000256" key="8">
    <source>
        <dbReference type="SAM" id="MobiDB-lite"/>
    </source>
</evidence>
<dbReference type="STRING" id="139420.A0A371DFZ4"/>
<dbReference type="Proteomes" id="UP000256964">
    <property type="component" value="Unassembled WGS sequence"/>
</dbReference>
<keyword evidence="6" id="KW-0804">Transcription</keyword>
<dbReference type="SMART" id="SM01090">
    <property type="entry name" value="Copper-fist"/>
    <property type="match status" value="1"/>
</dbReference>
<dbReference type="GO" id="GO:0005507">
    <property type="term" value="F:copper ion binding"/>
    <property type="evidence" value="ECO:0007669"/>
    <property type="project" value="InterPro"/>
</dbReference>
<dbReference type="PANTHER" id="PTHR28088:SF5">
    <property type="entry name" value="TRANSCRIPTIONAL ACTIVATOR HAA1-RELATED"/>
    <property type="match status" value="1"/>
</dbReference>
<dbReference type="InterPro" id="IPR036395">
    <property type="entry name" value="Cu_fist_DNA-bd_dom_sf"/>
</dbReference>
<dbReference type="InterPro" id="IPR001083">
    <property type="entry name" value="Cu_fist_DNA-bd_dom"/>
</dbReference>
<evidence type="ECO:0000313" key="10">
    <source>
        <dbReference type="EMBL" id="RDX51454.1"/>
    </source>
</evidence>
<gene>
    <name evidence="10" type="ORF">OH76DRAFT_292459</name>
</gene>
<dbReference type="GO" id="GO:0006879">
    <property type="term" value="P:intracellular iron ion homeostasis"/>
    <property type="evidence" value="ECO:0007669"/>
    <property type="project" value="TreeGrafter"/>
</dbReference>
<dbReference type="PANTHER" id="PTHR28088">
    <property type="entry name" value="TRANSCRIPTIONAL ACTIVATOR HAA1-RELATED"/>
    <property type="match status" value="1"/>
</dbReference>
<dbReference type="GO" id="GO:0006878">
    <property type="term" value="P:intracellular copper ion homeostasis"/>
    <property type="evidence" value="ECO:0007669"/>
    <property type="project" value="TreeGrafter"/>
</dbReference>
<dbReference type="PRINTS" id="PR00617">
    <property type="entry name" value="COPPERFIST"/>
</dbReference>
<keyword evidence="7" id="KW-0539">Nucleus</keyword>
<keyword evidence="11" id="KW-1185">Reference proteome</keyword>
<evidence type="ECO:0000256" key="5">
    <source>
        <dbReference type="ARBA" id="ARBA00023015"/>
    </source>
</evidence>
<dbReference type="AlphaFoldDB" id="A0A371DFZ4"/>
<dbReference type="GO" id="GO:0005634">
    <property type="term" value="C:nucleus"/>
    <property type="evidence" value="ECO:0007669"/>
    <property type="project" value="UniProtKB-SubCell"/>
</dbReference>
<keyword evidence="5" id="KW-0805">Transcription regulation</keyword>
<feature type="compositionally biased region" description="Polar residues" evidence="8">
    <location>
        <begin position="439"/>
        <end position="448"/>
    </location>
</feature>
<dbReference type="GO" id="GO:0000978">
    <property type="term" value="F:RNA polymerase II cis-regulatory region sequence-specific DNA binding"/>
    <property type="evidence" value="ECO:0007669"/>
    <property type="project" value="TreeGrafter"/>
</dbReference>
<evidence type="ECO:0000256" key="1">
    <source>
        <dbReference type="ARBA" id="ARBA00004123"/>
    </source>
</evidence>
<dbReference type="FunFam" id="3.90.430.10:FF:000001">
    <property type="entry name" value="Copper fist DNA-binding protein"/>
    <property type="match status" value="1"/>
</dbReference>
<dbReference type="InterPro" id="IPR051763">
    <property type="entry name" value="Copper_Homeo_Regul"/>
</dbReference>
<keyword evidence="4" id="KW-0186">Copper</keyword>
<reference evidence="10 11" key="1">
    <citation type="journal article" date="2018" name="Biotechnol. Biofuels">
        <title>Integrative visual omics of the white-rot fungus Polyporus brumalis exposes the biotechnological potential of its oxidative enzymes for delignifying raw plant biomass.</title>
        <authorList>
            <person name="Miyauchi S."/>
            <person name="Rancon A."/>
            <person name="Drula E."/>
            <person name="Hage H."/>
            <person name="Chaduli D."/>
            <person name="Favel A."/>
            <person name="Grisel S."/>
            <person name="Henrissat B."/>
            <person name="Herpoel-Gimbert I."/>
            <person name="Ruiz-Duenas F.J."/>
            <person name="Chevret D."/>
            <person name="Hainaut M."/>
            <person name="Lin J."/>
            <person name="Wang M."/>
            <person name="Pangilinan J."/>
            <person name="Lipzen A."/>
            <person name="Lesage-Meessen L."/>
            <person name="Navarro D."/>
            <person name="Riley R."/>
            <person name="Grigoriev I.V."/>
            <person name="Zhou S."/>
            <person name="Raouche S."/>
            <person name="Rosso M.N."/>
        </authorList>
    </citation>
    <scope>NUCLEOTIDE SEQUENCE [LARGE SCALE GENOMIC DNA]</scope>
    <source>
        <strain evidence="10 11">BRFM 1820</strain>
    </source>
</reference>